<reference evidence="2 3" key="1">
    <citation type="journal article" date="2011" name="J. Bacteriol.">
        <title>Complete genome sequence of the cellulose-degrading bacterium Cellulosilyticum lentocellum.</title>
        <authorList>
            <consortium name="US DOE Joint Genome Institute"/>
            <person name="Miller D.A."/>
            <person name="Suen G."/>
            <person name="Bruce D."/>
            <person name="Copeland A."/>
            <person name="Cheng J.F."/>
            <person name="Detter C."/>
            <person name="Goodwin L.A."/>
            <person name="Han C.S."/>
            <person name="Hauser L.J."/>
            <person name="Land M.L."/>
            <person name="Lapidus A."/>
            <person name="Lucas S."/>
            <person name="Meincke L."/>
            <person name="Pitluck S."/>
            <person name="Tapia R."/>
            <person name="Teshima H."/>
            <person name="Woyke T."/>
            <person name="Fox B.G."/>
            <person name="Angert E.R."/>
            <person name="Currie C.R."/>
        </authorList>
    </citation>
    <scope>NUCLEOTIDE SEQUENCE [LARGE SCALE GENOMIC DNA]</scope>
    <source>
        <strain evidence="3">ATCC 49066 / DSM 5427 / NCIMB 11756 / RHM5</strain>
    </source>
</reference>
<dbReference type="AlphaFoldDB" id="F2JHE7"/>
<keyword evidence="1" id="KW-1133">Transmembrane helix</keyword>
<dbReference type="Proteomes" id="UP000008467">
    <property type="component" value="Chromosome"/>
</dbReference>
<name>F2JHE7_CELLD</name>
<evidence type="ECO:0000256" key="1">
    <source>
        <dbReference type="SAM" id="Phobius"/>
    </source>
</evidence>
<dbReference type="EMBL" id="CP002582">
    <property type="protein sequence ID" value="ADZ83045.1"/>
    <property type="molecule type" value="Genomic_DNA"/>
</dbReference>
<organism evidence="2 3">
    <name type="scientific">Cellulosilyticum lentocellum (strain ATCC 49066 / DSM 5427 / NCIMB 11756 / RHM5)</name>
    <name type="common">Clostridium lentocellum</name>
    <dbReference type="NCBI Taxonomy" id="642492"/>
    <lineage>
        <taxon>Bacteria</taxon>
        <taxon>Bacillati</taxon>
        <taxon>Bacillota</taxon>
        <taxon>Clostridia</taxon>
        <taxon>Lachnospirales</taxon>
        <taxon>Cellulosilyticaceae</taxon>
        <taxon>Cellulosilyticum</taxon>
    </lineage>
</organism>
<protein>
    <submittedName>
        <fullName evidence="2">Uncharacterized protein</fullName>
    </submittedName>
</protein>
<feature type="transmembrane region" description="Helical" evidence="1">
    <location>
        <begin position="20"/>
        <end position="47"/>
    </location>
</feature>
<dbReference type="RefSeq" id="WP_013656344.1">
    <property type="nucleotide sequence ID" value="NC_015275.1"/>
</dbReference>
<accession>F2JHE7</accession>
<evidence type="ECO:0000313" key="2">
    <source>
        <dbReference type="EMBL" id="ADZ83045.1"/>
    </source>
</evidence>
<keyword evidence="1" id="KW-0472">Membrane</keyword>
<dbReference type="KEGG" id="cle:Clole_1319"/>
<evidence type="ECO:0000313" key="3">
    <source>
        <dbReference type="Proteomes" id="UP000008467"/>
    </source>
</evidence>
<gene>
    <name evidence="2" type="ordered locus">Clole_1319</name>
</gene>
<dbReference type="HOGENOM" id="CLU_3078063_0_0_9"/>
<keyword evidence="1" id="KW-0812">Transmembrane</keyword>
<sequence length="52" mass="6086">MAEQKQKKKARKKQKGRRVFSKGFVFSTLLLAIITFYVCLTIGMNIYDEIPF</sequence>
<keyword evidence="3" id="KW-1185">Reference proteome</keyword>
<proteinExistence type="predicted"/>